<accession>C6AEP4</accession>
<evidence type="ECO:0000313" key="2">
    <source>
        <dbReference type="Proteomes" id="UP000001489"/>
    </source>
</evidence>
<dbReference type="Proteomes" id="UP000001489">
    <property type="component" value="Chromosome"/>
</dbReference>
<evidence type="ECO:0000313" key="1">
    <source>
        <dbReference type="EMBL" id="ACS51649.1"/>
    </source>
</evidence>
<keyword evidence="2" id="KW-1185">Reference proteome</keyword>
<proteinExistence type="predicted"/>
<reference evidence="1 2" key="1">
    <citation type="journal article" date="2009" name="PLoS Genet.">
        <title>Run-off replication of host-adaptability genes is associated with gene transfer agents in the genome of mouse-infecting Bartonella grahamii.</title>
        <authorList>
            <person name="Berglund E.C."/>
            <person name="Frank A.C."/>
            <person name="Calteau A."/>
            <person name="Vinnere Pettersson O."/>
            <person name="Granberg F."/>
            <person name="Eriksson A.-S."/>
            <person name="Naeslund K."/>
            <person name="Holmberg M."/>
            <person name="Lindroos H."/>
            <person name="Andersson S.G."/>
        </authorList>
    </citation>
    <scope>NUCLEOTIDE SEQUENCE [LARGE SCALE GENOMIC DNA]</scope>
    <source>
        <strain evidence="2">as4aup</strain>
    </source>
</reference>
<gene>
    <name evidence="1" type="ordered locus">Bgr_14540</name>
</gene>
<dbReference type="AlphaFoldDB" id="C6AEP4"/>
<sequence>MPSVQRKQSNNKNAIIKFSPEDIAKLAAELYNKLQELIQDINDSEEIELTLPLFKIAFKTSNRG</sequence>
<organism evidence="1 2">
    <name type="scientific">Bartonella grahamii (strain as4aup)</name>
    <dbReference type="NCBI Taxonomy" id="634504"/>
    <lineage>
        <taxon>Bacteria</taxon>
        <taxon>Pseudomonadati</taxon>
        <taxon>Pseudomonadota</taxon>
        <taxon>Alphaproteobacteria</taxon>
        <taxon>Hyphomicrobiales</taxon>
        <taxon>Bartonellaceae</taxon>
        <taxon>Bartonella</taxon>
    </lineage>
</organism>
<protein>
    <submittedName>
        <fullName evidence="1">Uncharacterized protein</fullName>
    </submittedName>
</protein>
<dbReference type="KEGG" id="bgr:Bgr_14540"/>
<name>C6AEP4_BARGA</name>
<dbReference type="HOGENOM" id="CLU_2858633_0_0_5"/>
<dbReference type="EMBL" id="CP001562">
    <property type="protein sequence ID" value="ACS51649.1"/>
    <property type="molecule type" value="Genomic_DNA"/>
</dbReference>